<keyword evidence="4 11" id="KW-0547">Nucleotide-binding</keyword>
<comment type="similarity">
    <text evidence="8 11">Belongs to the QueC family.</text>
</comment>
<name>A0ABU3YWP3_9HYPH</name>
<evidence type="ECO:0000256" key="4">
    <source>
        <dbReference type="ARBA" id="ARBA00022741"/>
    </source>
</evidence>
<dbReference type="SUPFAM" id="SSF52402">
    <property type="entry name" value="Adenine nucleotide alpha hydrolases-like"/>
    <property type="match status" value="1"/>
</dbReference>
<evidence type="ECO:0000256" key="8">
    <source>
        <dbReference type="ARBA" id="ARBA00037993"/>
    </source>
</evidence>
<dbReference type="Pfam" id="PF06508">
    <property type="entry name" value="QueC"/>
    <property type="match status" value="1"/>
</dbReference>
<feature type="binding site" evidence="11">
    <location>
        <position position="233"/>
    </location>
    <ligand>
        <name>Zn(2+)</name>
        <dbReference type="ChEBI" id="CHEBI:29105"/>
    </ligand>
</feature>
<keyword evidence="2 11" id="KW-0436">Ligase</keyword>
<gene>
    <name evidence="11 12" type="primary">queC</name>
    <name evidence="12" type="ORF">R1523_32590</name>
</gene>
<dbReference type="InterPro" id="IPR018317">
    <property type="entry name" value="QueC"/>
</dbReference>
<dbReference type="Gene3D" id="3.40.50.620">
    <property type="entry name" value="HUPs"/>
    <property type="match status" value="1"/>
</dbReference>
<reference evidence="13" key="1">
    <citation type="journal article" date="2023" name="Int. J. Mol. Sci.">
        <title>Genomic and Metabolic Characterization of Plant Growth-Promoting Rhizobacteria Isolated from Nodules of Clovers Grown in Non-Farmed Soil.</title>
        <authorList>
            <person name="Wojcik M."/>
            <person name="Koper P."/>
            <person name="Zebracki K."/>
            <person name="Marczak M."/>
            <person name="Mazur A."/>
        </authorList>
    </citation>
    <scope>NUCLEOTIDE SEQUENCE [LARGE SCALE GENOMIC DNA]</scope>
    <source>
        <strain evidence="13">KB12</strain>
    </source>
</reference>
<evidence type="ECO:0000256" key="9">
    <source>
        <dbReference type="ARBA" id="ARBA00039149"/>
    </source>
</evidence>
<dbReference type="Proteomes" id="UP001187203">
    <property type="component" value="Unassembled WGS sequence"/>
</dbReference>
<evidence type="ECO:0000256" key="7">
    <source>
        <dbReference type="ARBA" id="ARBA00022840"/>
    </source>
</evidence>
<comment type="catalytic activity">
    <reaction evidence="10 11">
        <text>7-carboxy-7-carbaguanine + NH4(+) + 2 ATP = 7-cyano-7-carbaguanine + 2 AMP + 2 diphosphate + 2 H(+)</text>
        <dbReference type="Rhea" id="RHEA:27982"/>
        <dbReference type="ChEBI" id="CHEBI:15378"/>
        <dbReference type="ChEBI" id="CHEBI:28938"/>
        <dbReference type="ChEBI" id="CHEBI:30616"/>
        <dbReference type="ChEBI" id="CHEBI:33019"/>
        <dbReference type="ChEBI" id="CHEBI:45075"/>
        <dbReference type="ChEBI" id="CHEBI:61036"/>
        <dbReference type="ChEBI" id="CHEBI:456215"/>
        <dbReference type="EC" id="6.3.4.20"/>
    </reaction>
</comment>
<feature type="binding site" evidence="11">
    <location>
        <position position="230"/>
    </location>
    <ligand>
        <name>Zn(2+)</name>
        <dbReference type="ChEBI" id="CHEBI:29105"/>
    </ligand>
</feature>
<evidence type="ECO:0000256" key="6">
    <source>
        <dbReference type="ARBA" id="ARBA00022833"/>
    </source>
</evidence>
<evidence type="ECO:0000256" key="3">
    <source>
        <dbReference type="ARBA" id="ARBA00022723"/>
    </source>
</evidence>
<proteinExistence type="inferred from homology"/>
<sequence>MIWRSGFGGRQVCQRDFQRENEECSAMSKWKAVVLLSGGLDSATTLAIAKQQGFDLYALSFRYGQRHIAELEAAKQVAAEAGVRDHMIASIDLRQFGGSALTQDIDVPKGRATSEMSEGIPVTYVPARNTIFLSFALAWAEVLKAPDIFIGVNALDYSGYPDCRPEYIDAYVRMANLATKTGVTGETTLKIHTPLIQMTKAQIIRRGTELGVKYGLTHSCYDPTVEGLSCGECDSCLLRLKGFSEAGLKDPARYAQRGAA</sequence>
<comment type="pathway">
    <text evidence="1 11">Purine metabolism; 7-cyano-7-deazaguanine biosynthesis.</text>
</comment>
<evidence type="ECO:0000256" key="10">
    <source>
        <dbReference type="ARBA" id="ARBA00047890"/>
    </source>
</evidence>
<evidence type="ECO:0000313" key="12">
    <source>
        <dbReference type="EMBL" id="MDV4190233.1"/>
    </source>
</evidence>
<dbReference type="PANTHER" id="PTHR42914:SF1">
    <property type="entry name" value="7-CYANO-7-DEAZAGUANINE SYNTHASE"/>
    <property type="match status" value="1"/>
</dbReference>
<feature type="binding site" evidence="11">
    <location>
        <position position="236"/>
    </location>
    <ligand>
        <name>Zn(2+)</name>
        <dbReference type="ChEBI" id="CHEBI:29105"/>
    </ligand>
</feature>
<keyword evidence="13" id="KW-1185">Reference proteome</keyword>
<accession>A0ABU3YWP3</accession>
<comment type="function">
    <text evidence="11">Catalyzes the ATP-dependent conversion of 7-carboxy-7-deazaguanine (CDG) to 7-cyano-7-deazaguanine (preQ(0)).</text>
</comment>
<evidence type="ECO:0000256" key="1">
    <source>
        <dbReference type="ARBA" id="ARBA00005061"/>
    </source>
</evidence>
<evidence type="ECO:0000256" key="5">
    <source>
        <dbReference type="ARBA" id="ARBA00022785"/>
    </source>
</evidence>
<dbReference type="HAMAP" id="MF_01633">
    <property type="entry name" value="QueC"/>
    <property type="match status" value="1"/>
</dbReference>
<keyword evidence="6 11" id="KW-0862">Zinc</keyword>
<dbReference type="CDD" id="cd01995">
    <property type="entry name" value="QueC-like"/>
    <property type="match status" value="1"/>
</dbReference>
<dbReference type="PANTHER" id="PTHR42914">
    <property type="entry name" value="7-CYANO-7-DEAZAGUANINE SYNTHASE"/>
    <property type="match status" value="1"/>
</dbReference>
<dbReference type="NCBIfam" id="TIGR00364">
    <property type="entry name" value="7-cyano-7-deazaguanine synthase QueC"/>
    <property type="match status" value="1"/>
</dbReference>
<evidence type="ECO:0000256" key="2">
    <source>
        <dbReference type="ARBA" id="ARBA00022598"/>
    </source>
</evidence>
<dbReference type="EMBL" id="JAWJWI010000026">
    <property type="protein sequence ID" value="MDV4190233.1"/>
    <property type="molecule type" value="Genomic_DNA"/>
</dbReference>
<dbReference type="EC" id="6.3.4.20" evidence="9 11"/>
<keyword evidence="7 11" id="KW-0067">ATP-binding</keyword>
<feature type="binding site" evidence="11">
    <location>
        <position position="220"/>
    </location>
    <ligand>
        <name>Zn(2+)</name>
        <dbReference type="ChEBI" id="CHEBI:29105"/>
    </ligand>
</feature>
<feature type="binding site" evidence="11">
    <location>
        <begin position="36"/>
        <end position="46"/>
    </location>
    <ligand>
        <name>ATP</name>
        <dbReference type="ChEBI" id="CHEBI:30616"/>
    </ligand>
</feature>
<dbReference type="PIRSF" id="PIRSF006293">
    <property type="entry name" value="ExsB"/>
    <property type="match status" value="1"/>
</dbReference>
<keyword evidence="5 11" id="KW-0671">Queuosine biosynthesis</keyword>
<dbReference type="GO" id="GO:0016874">
    <property type="term" value="F:ligase activity"/>
    <property type="evidence" value="ECO:0007669"/>
    <property type="project" value="UniProtKB-KW"/>
</dbReference>
<evidence type="ECO:0000256" key="11">
    <source>
        <dbReference type="HAMAP-Rule" id="MF_01633"/>
    </source>
</evidence>
<dbReference type="InterPro" id="IPR014729">
    <property type="entry name" value="Rossmann-like_a/b/a_fold"/>
</dbReference>
<protein>
    <recommendedName>
        <fullName evidence="9 11">7-cyano-7-deazaguanine synthase</fullName>
        <ecNumber evidence="9 11">6.3.4.20</ecNumber>
    </recommendedName>
    <alternativeName>
        <fullName evidence="11">7-cyano-7-carbaguanine synthase</fullName>
    </alternativeName>
    <alternativeName>
        <fullName evidence="11">PreQ(0) synthase</fullName>
    </alternativeName>
    <alternativeName>
        <fullName evidence="11">Queuosine biosynthesis protein QueC</fullName>
    </alternativeName>
</protein>
<dbReference type="RefSeq" id="WP_197727220.1">
    <property type="nucleotide sequence ID" value="NZ_JAWJWG010000036.1"/>
</dbReference>
<keyword evidence="3 11" id="KW-0479">Metal-binding</keyword>
<comment type="caution">
    <text evidence="12">The sequence shown here is derived from an EMBL/GenBank/DDBJ whole genome shotgun (WGS) entry which is preliminary data.</text>
</comment>
<comment type="cofactor">
    <cofactor evidence="11">
        <name>Zn(2+)</name>
        <dbReference type="ChEBI" id="CHEBI:29105"/>
    </cofactor>
    <text evidence="11">Binds 1 zinc ion per subunit.</text>
</comment>
<evidence type="ECO:0000313" key="13">
    <source>
        <dbReference type="Proteomes" id="UP001187203"/>
    </source>
</evidence>
<organism evidence="12 13">
    <name type="scientific">Rhizobium brockwellii</name>
    <dbReference type="NCBI Taxonomy" id="3019932"/>
    <lineage>
        <taxon>Bacteria</taxon>
        <taxon>Pseudomonadati</taxon>
        <taxon>Pseudomonadota</taxon>
        <taxon>Alphaproteobacteria</taxon>
        <taxon>Hyphomicrobiales</taxon>
        <taxon>Rhizobiaceae</taxon>
        <taxon>Rhizobium/Agrobacterium group</taxon>
        <taxon>Rhizobium</taxon>
    </lineage>
</organism>